<dbReference type="InterPro" id="IPR032816">
    <property type="entry name" value="VTT_dom"/>
</dbReference>
<dbReference type="AlphaFoldDB" id="A0A919AJK8"/>
<proteinExistence type="predicted"/>
<keyword evidence="1" id="KW-0472">Membrane</keyword>
<keyword evidence="1" id="KW-1133">Transmembrane helix</keyword>
<evidence type="ECO:0000259" key="2">
    <source>
        <dbReference type="Pfam" id="PF09335"/>
    </source>
</evidence>
<feature type="transmembrane region" description="Helical" evidence="1">
    <location>
        <begin position="142"/>
        <end position="166"/>
    </location>
</feature>
<dbReference type="GO" id="GO:0005886">
    <property type="term" value="C:plasma membrane"/>
    <property type="evidence" value="ECO:0007669"/>
    <property type="project" value="TreeGrafter"/>
</dbReference>
<accession>A0A919AJK8</accession>
<dbReference type="PANTHER" id="PTHR42709">
    <property type="entry name" value="ALKALINE PHOSPHATASE LIKE PROTEIN"/>
    <property type="match status" value="1"/>
</dbReference>
<dbReference type="Proteomes" id="UP000630923">
    <property type="component" value="Unassembled WGS sequence"/>
</dbReference>
<comment type="caution">
    <text evidence="3">The sequence shown here is derived from an EMBL/GenBank/DDBJ whole genome shotgun (WGS) entry which is preliminary data.</text>
</comment>
<feature type="domain" description="VTT" evidence="2">
    <location>
        <begin position="43"/>
        <end position="160"/>
    </location>
</feature>
<dbReference type="EMBL" id="BNCI01000001">
    <property type="protein sequence ID" value="GHF11615.1"/>
    <property type="molecule type" value="Genomic_DNA"/>
</dbReference>
<reference evidence="3" key="2">
    <citation type="submission" date="2020-09" db="EMBL/GenBank/DDBJ databases">
        <authorList>
            <person name="Sun Q."/>
            <person name="Kim S."/>
        </authorList>
    </citation>
    <scope>NUCLEOTIDE SEQUENCE</scope>
    <source>
        <strain evidence="3">KCTC 42590</strain>
    </source>
</reference>
<sequence length="203" mass="22346">MCHEGATMIKPLYDWTMSKINNPAGERWLGILSFAESSFFPIPPDVMLIPMVLADRAKAWRLATITTIASVLGAVLGYLIGMFLFDSVAQPLLDLYGYGEKYQAFADYYDEYGILIVLVAGLTPIPFKVITIASGVAGLNPFVFILSAIPARGLRFYLVAGLLWKFGEPIRTFIEKRLTLLFILGTVLLIGGFVALKFLIPAS</sequence>
<dbReference type="InterPro" id="IPR051311">
    <property type="entry name" value="DedA_domain"/>
</dbReference>
<evidence type="ECO:0000313" key="4">
    <source>
        <dbReference type="Proteomes" id="UP000630923"/>
    </source>
</evidence>
<evidence type="ECO:0000256" key="1">
    <source>
        <dbReference type="SAM" id="Phobius"/>
    </source>
</evidence>
<name>A0A919AJK8_9PROT</name>
<gene>
    <name evidence="3" type="ORF">GCM10017044_01770</name>
</gene>
<feature type="transmembrane region" description="Helical" evidence="1">
    <location>
        <begin position="112"/>
        <end position="130"/>
    </location>
</feature>
<dbReference type="PANTHER" id="PTHR42709:SF11">
    <property type="entry name" value="DEDA FAMILY PROTEIN"/>
    <property type="match status" value="1"/>
</dbReference>
<reference evidence="3" key="1">
    <citation type="journal article" date="2014" name="Int. J. Syst. Evol. Microbiol.">
        <title>Complete genome sequence of Corynebacterium casei LMG S-19264T (=DSM 44701T), isolated from a smear-ripened cheese.</title>
        <authorList>
            <consortium name="US DOE Joint Genome Institute (JGI-PGF)"/>
            <person name="Walter F."/>
            <person name="Albersmeier A."/>
            <person name="Kalinowski J."/>
            <person name="Ruckert C."/>
        </authorList>
    </citation>
    <scope>NUCLEOTIDE SEQUENCE</scope>
    <source>
        <strain evidence="3">KCTC 42590</strain>
    </source>
</reference>
<feature type="transmembrane region" description="Helical" evidence="1">
    <location>
        <begin position="178"/>
        <end position="200"/>
    </location>
</feature>
<feature type="transmembrane region" description="Helical" evidence="1">
    <location>
        <begin position="59"/>
        <end position="85"/>
    </location>
</feature>
<organism evidence="3 4">
    <name type="scientific">Kordiimonas sediminis</name>
    <dbReference type="NCBI Taxonomy" id="1735581"/>
    <lineage>
        <taxon>Bacteria</taxon>
        <taxon>Pseudomonadati</taxon>
        <taxon>Pseudomonadota</taxon>
        <taxon>Alphaproteobacteria</taxon>
        <taxon>Kordiimonadales</taxon>
        <taxon>Kordiimonadaceae</taxon>
        <taxon>Kordiimonas</taxon>
    </lineage>
</organism>
<dbReference type="Pfam" id="PF09335">
    <property type="entry name" value="VTT_dom"/>
    <property type="match status" value="1"/>
</dbReference>
<evidence type="ECO:0000313" key="3">
    <source>
        <dbReference type="EMBL" id="GHF11615.1"/>
    </source>
</evidence>
<keyword evidence="1" id="KW-0812">Transmembrane</keyword>
<keyword evidence="4" id="KW-1185">Reference proteome</keyword>
<protein>
    <recommendedName>
        <fullName evidence="2">VTT domain-containing protein</fullName>
    </recommendedName>
</protein>